<organism evidence="2 3">
    <name type="scientific">Halorubrum salipaludis</name>
    <dbReference type="NCBI Taxonomy" id="2032630"/>
    <lineage>
        <taxon>Archaea</taxon>
        <taxon>Methanobacteriati</taxon>
        <taxon>Methanobacteriota</taxon>
        <taxon>Stenosarchaea group</taxon>
        <taxon>Halobacteria</taxon>
        <taxon>Halobacteriales</taxon>
        <taxon>Haloferacaceae</taxon>
        <taxon>Halorubrum</taxon>
    </lineage>
</organism>
<dbReference type="AlphaFoldDB" id="A0A2A2FH06"/>
<dbReference type="EMBL" id="NSKC01000003">
    <property type="protein sequence ID" value="PAU84238.1"/>
    <property type="molecule type" value="Genomic_DNA"/>
</dbReference>
<reference evidence="2 3" key="1">
    <citation type="submission" date="2017-08" db="EMBL/GenBank/DDBJ databases">
        <title>The strain WRN001 was isolated from Binhai saline alkaline soil, Tianjin, China.</title>
        <authorList>
            <person name="Liu D."/>
            <person name="Zhang G."/>
        </authorList>
    </citation>
    <scope>NUCLEOTIDE SEQUENCE [LARGE SCALE GENOMIC DNA]</scope>
    <source>
        <strain evidence="2 3">WN019</strain>
    </source>
</reference>
<evidence type="ECO:0000256" key="1">
    <source>
        <dbReference type="SAM" id="Phobius"/>
    </source>
</evidence>
<comment type="caution">
    <text evidence="2">The sequence shown here is derived from an EMBL/GenBank/DDBJ whole genome shotgun (WGS) entry which is preliminary data.</text>
</comment>
<proteinExistence type="predicted"/>
<keyword evidence="1" id="KW-0812">Transmembrane</keyword>
<evidence type="ECO:0000313" key="3">
    <source>
        <dbReference type="Proteomes" id="UP000218083"/>
    </source>
</evidence>
<feature type="transmembrane region" description="Helical" evidence="1">
    <location>
        <begin position="12"/>
        <end position="33"/>
    </location>
</feature>
<gene>
    <name evidence="2" type="ORF">CK500_07350</name>
</gene>
<sequence>MSEGSDRTPATDGYVTPIAGLMALLFALMAGLTAQRALSGDPADAVLPVAFAIGALGALRLRQRYAAAASADPDADTTDDETA</sequence>
<feature type="transmembrane region" description="Helical" evidence="1">
    <location>
        <begin position="45"/>
        <end position="61"/>
    </location>
</feature>
<accession>A0A2A2FH06</accession>
<keyword evidence="1" id="KW-0472">Membrane</keyword>
<dbReference type="RefSeq" id="WP_095636589.1">
    <property type="nucleotide sequence ID" value="NZ_NSKC01000003.1"/>
</dbReference>
<name>A0A2A2FH06_9EURY</name>
<keyword evidence="3" id="KW-1185">Reference proteome</keyword>
<dbReference type="Proteomes" id="UP000218083">
    <property type="component" value="Unassembled WGS sequence"/>
</dbReference>
<evidence type="ECO:0000313" key="2">
    <source>
        <dbReference type="EMBL" id="PAU84238.1"/>
    </source>
</evidence>
<keyword evidence="1" id="KW-1133">Transmembrane helix</keyword>
<protein>
    <submittedName>
        <fullName evidence="2">Uncharacterized protein</fullName>
    </submittedName>
</protein>